<keyword evidence="2" id="KW-0285">Flavoprotein</keyword>
<dbReference type="Proteomes" id="UP000515800">
    <property type="component" value="Chromosome"/>
</dbReference>
<dbReference type="PIRSF" id="PIRSF000350">
    <property type="entry name" value="Mercury_reductase_MerA"/>
    <property type="match status" value="1"/>
</dbReference>
<comment type="cofactor">
    <cofactor evidence="4">
        <name>FAD</name>
        <dbReference type="ChEBI" id="CHEBI:57692"/>
    </cofactor>
    <text evidence="4">Binds 1 FAD per subunit.</text>
</comment>
<dbReference type="PRINTS" id="PR00411">
    <property type="entry name" value="PNDRDTASEI"/>
</dbReference>
<evidence type="ECO:0000256" key="1">
    <source>
        <dbReference type="ARBA" id="ARBA00007532"/>
    </source>
</evidence>
<evidence type="ECO:0000256" key="4">
    <source>
        <dbReference type="PIRSR" id="PIRSR000350-3"/>
    </source>
</evidence>
<dbReference type="InterPro" id="IPR036188">
    <property type="entry name" value="FAD/NAD-bd_sf"/>
</dbReference>
<accession>A0A7G9T3G1</accession>
<dbReference type="EMBL" id="CP060724">
    <property type="protein sequence ID" value="QNN74636.1"/>
    <property type="molecule type" value="Genomic_DNA"/>
</dbReference>
<evidence type="ECO:0000256" key="2">
    <source>
        <dbReference type="ARBA" id="ARBA00022630"/>
    </source>
</evidence>
<dbReference type="Pfam" id="PF02852">
    <property type="entry name" value="Pyr_redox_dim"/>
    <property type="match status" value="1"/>
</dbReference>
<feature type="binding site" evidence="4">
    <location>
        <position position="299"/>
    </location>
    <ligand>
        <name>FAD</name>
        <dbReference type="ChEBI" id="CHEBI:57692"/>
    </ligand>
</feature>
<evidence type="ECO:0000259" key="6">
    <source>
        <dbReference type="Pfam" id="PF02852"/>
    </source>
</evidence>
<dbReference type="KEGG" id="wdi:H9L19_04140"/>
<comment type="similarity">
    <text evidence="1">Belongs to the class-I pyridine nucleotide-disulfide oxidoreductase family.</text>
</comment>
<dbReference type="PANTHER" id="PTHR43014:SF5">
    <property type="entry name" value="GLUTATHIONE REDUCTASE (NADPH)"/>
    <property type="match status" value="1"/>
</dbReference>
<dbReference type="Gene3D" id="3.50.50.60">
    <property type="entry name" value="FAD/NAD(P)-binding domain"/>
    <property type="match status" value="2"/>
</dbReference>
<proteinExistence type="inferred from homology"/>
<name>A0A7G9T3G1_9LACO</name>
<dbReference type="PRINTS" id="PR00368">
    <property type="entry name" value="FADPNR"/>
</dbReference>
<dbReference type="RefSeq" id="WP_187528471.1">
    <property type="nucleotide sequence ID" value="NZ_CP060724.1"/>
</dbReference>
<dbReference type="Pfam" id="PF07992">
    <property type="entry name" value="Pyr_redox_2"/>
    <property type="match status" value="1"/>
</dbReference>
<reference evidence="8 9" key="1">
    <citation type="submission" date="2020-08" db="EMBL/GenBank/DDBJ databases">
        <title>Genome sequence of Weissella diestrammenae KACC 16890T.</title>
        <authorList>
            <person name="Hyun D.-W."/>
            <person name="Bae J.-W."/>
        </authorList>
    </citation>
    <scope>NUCLEOTIDE SEQUENCE [LARGE SCALE GENOMIC DNA]</scope>
    <source>
        <strain evidence="8 9">KACC 16890</strain>
    </source>
</reference>
<dbReference type="GO" id="GO:0016491">
    <property type="term" value="F:oxidoreductase activity"/>
    <property type="evidence" value="ECO:0007669"/>
    <property type="project" value="InterPro"/>
</dbReference>
<dbReference type="SUPFAM" id="SSF51905">
    <property type="entry name" value="FAD/NAD(P)-binding domain"/>
    <property type="match status" value="1"/>
</dbReference>
<dbReference type="InterPro" id="IPR023753">
    <property type="entry name" value="FAD/NAD-binding_dom"/>
</dbReference>
<feature type="domain" description="Pyridine nucleotide-disulphide oxidoreductase dimerisation" evidence="6">
    <location>
        <begin position="336"/>
        <end position="440"/>
    </location>
</feature>
<feature type="disulfide bond" description="Redox-active" evidence="5">
    <location>
        <begin position="41"/>
        <end position="46"/>
    </location>
</feature>
<gene>
    <name evidence="8" type="ORF">H9L19_04140</name>
</gene>
<dbReference type="InterPro" id="IPR001100">
    <property type="entry name" value="Pyr_nuc-diS_OxRdtase"/>
</dbReference>
<dbReference type="Gene3D" id="3.30.390.30">
    <property type="match status" value="1"/>
</dbReference>
<feature type="domain" description="FAD/NAD(P)-binding" evidence="7">
    <location>
        <begin position="4"/>
        <end position="313"/>
    </location>
</feature>
<dbReference type="GO" id="GO:0000166">
    <property type="term" value="F:nucleotide binding"/>
    <property type="evidence" value="ECO:0007669"/>
    <property type="project" value="UniProtKB-KW"/>
</dbReference>
<keyword evidence="9" id="KW-1185">Reference proteome</keyword>
<keyword evidence="4" id="KW-0547">Nucleotide-binding</keyword>
<evidence type="ECO:0000259" key="7">
    <source>
        <dbReference type="Pfam" id="PF07992"/>
    </source>
</evidence>
<dbReference type="PANTHER" id="PTHR43014">
    <property type="entry name" value="MERCURIC REDUCTASE"/>
    <property type="match status" value="1"/>
</dbReference>
<feature type="binding site" evidence="4">
    <location>
        <begin position="171"/>
        <end position="178"/>
    </location>
    <ligand>
        <name>NAD(+)</name>
        <dbReference type="ChEBI" id="CHEBI:57540"/>
    </ligand>
</feature>
<dbReference type="InterPro" id="IPR016156">
    <property type="entry name" value="FAD/NAD-linked_Rdtase_dimer_sf"/>
</dbReference>
<dbReference type="SUPFAM" id="SSF55424">
    <property type="entry name" value="FAD/NAD-linked reductases, dimerisation (C-terminal) domain"/>
    <property type="match status" value="1"/>
</dbReference>
<dbReference type="InterPro" id="IPR004099">
    <property type="entry name" value="Pyr_nucl-diS_OxRdtase_dimer"/>
</dbReference>
<keyword evidence="3 4" id="KW-0274">FAD</keyword>
<evidence type="ECO:0000313" key="8">
    <source>
        <dbReference type="EMBL" id="QNN74636.1"/>
    </source>
</evidence>
<evidence type="ECO:0000313" key="9">
    <source>
        <dbReference type="Proteomes" id="UP000515800"/>
    </source>
</evidence>
<protein>
    <submittedName>
        <fullName evidence="8">NAD(P)/FAD-dependent oxidoreductase</fullName>
    </submittedName>
</protein>
<evidence type="ECO:0000256" key="5">
    <source>
        <dbReference type="PIRSR" id="PIRSR000350-4"/>
    </source>
</evidence>
<keyword evidence="4" id="KW-0520">NAD</keyword>
<feature type="binding site" evidence="4">
    <location>
        <position position="49"/>
    </location>
    <ligand>
        <name>FAD</name>
        <dbReference type="ChEBI" id="CHEBI:57692"/>
    </ligand>
</feature>
<evidence type="ECO:0000256" key="3">
    <source>
        <dbReference type="ARBA" id="ARBA00022827"/>
    </source>
</evidence>
<dbReference type="AlphaFoldDB" id="A0A7G9T3G1"/>
<feature type="binding site" evidence="4">
    <location>
        <position position="258"/>
    </location>
    <ligand>
        <name>NAD(+)</name>
        <dbReference type="ChEBI" id="CHEBI:57540"/>
    </ligand>
</feature>
<organism evidence="8 9">
    <name type="scientific">Weissella diestrammenae</name>
    <dbReference type="NCBI Taxonomy" id="1162633"/>
    <lineage>
        <taxon>Bacteria</taxon>
        <taxon>Bacillati</taxon>
        <taxon>Bacillota</taxon>
        <taxon>Bacilli</taxon>
        <taxon>Lactobacillales</taxon>
        <taxon>Lactobacillaceae</taxon>
        <taxon>Weissella</taxon>
    </lineage>
</organism>
<sequence length="447" mass="49297">MEKYDVLFIGAGQAAWNGAIPMAQKGLRVLVIEKDKFGGVCSNRGCNAKILLDRPFLLKHITDQMQGRVFENQLTVNWADLMAVKQQVIGAQDANNRNKLIRNGVTVIRGEAKFIDNQTVQVHDTDYTADKIVIAAGTRPHQLTIVGNEYLHFSDDFLDLPEMPTRLTLIGGGLVATELASISAEAGAKVTMIVRDAQLLKGFYEKYVTTVTAALQALGVEILYQTTPSKIDQTDDGLVITTNNQQLSPVDYIVDATGRTSNADQLGLENTDVICDENGWVKVNAYLQTNVPQIYATGDVTNHQQPDITPVAAFESKYLGHVFTHEIDTPIVYPIVPRVVFTIPRLAQFGVMPVGTISDGVDENGHTIKQLPSQNDWFKLIQNETASEITLVYDQAGYLIGAAAVGYAAEDEINGLLPYAQLKMDRQAMDQFVWLFPTLQYMTSRNV</sequence>